<gene>
    <name evidence="2" type="ORF">BQ4739_LOCUS9850</name>
</gene>
<keyword evidence="3" id="KW-1185">Reference proteome</keyword>
<evidence type="ECO:0000313" key="2">
    <source>
        <dbReference type="EMBL" id="SZX69549.1"/>
    </source>
</evidence>
<proteinExistence type="predicted"/>
<organism evidence="2 3">
    <name type="scientific">Tetradesmus obliquus</name>
    <name type="common">Green alga</name>
    <name type="synonym">Acutodesmus obliquus</name>
    <dbReference type="NCBI Taxonomy" id="3088"/>
    <lineage>
        <taxon>Eukaryota</taxon>
        <taxon>Viridiplantae</taxon>
        <taxon>Chlorophyta</taxon>
        <taxon>core chlorophytes</taxon>
        <taxon>Chlorophyceae</taxon>
        <taxon>CS clade</taxon>
        <taxon>Sphaeropleales</taxon>
        <taxon>Scenedesmaceae</taxon>
        <taxon>Tetradesmus</taxon>
    </lineage>
</organism>
<dbReference type="EMBL" id="FNXT01000936">
    <property type="protein sequence ID" value="SZX69549.1"/>
    <property type="molecule type" value="Genomic_DNA"/>
</dbReference>
<evidence type="ECO:0000313" key="3">
    <source>
        <dbReference type="Proteomes" id="UP000256970"/>
    </source>
</evidence>
<dbReference type="Proteomes" id="UP000256970">
    <property type="component" value="Unassembled WGS sequence"/>
</dbReference>
<protein>
    <submittedName>
        <fullName evidence="2">Uncharacterized protein</fullName>
    </submittedName>
</protein>
<feature type="region of interest" description="Disordered" evidence="1">
    <location>
        <begin position="1"/>
        <end position="24"/>
    </location>
</feature>
<sequence>MLGSMNMMKLSPSDEVSAGGSGSLHCIEAGGAEVQTVNDQDSNKNPVLEVTGSSSCSLHWGLEVESTGQEERVVSSCMAGLTLPVSTSTTSQQPAVIVHSR</sequence>
<name>A0A383VXF9_TETOB</name>
<accession>A0A383VXF9</accession>
<dbReference type="AlphaFoldDB" id="A0A383VXF9"/>
<reference evidence="2 3" key="1">
    <citation type="submission" date="2016-10" db="EMBL/GenBank/DDBJ databases">
        <authorList>
            <person name="Cai Z."/>
        </authorList>
    </citation>
    <scope>NUCLEOTIDE SEQUENCE [LARGE SCALE GENOMIC DNA]</scope>
</reference>
<evidence type="ECO:0000256" key="1">
    <source>
        <dbReference type="SAM" id="MobiDB-lite"/>
    </source>
</evidence>